<evidence type="ECO:0000313" key="1">
    <source>
        <dbReference type="EMBL" id="TFK63391.1"/>
    </source>
</evidence>
<accession>A0ACD3ACU0</accession>
<protein>
    <submittedName>
        <fullName evidence="1">Uncharacterized protein</fullName>
    </submittedName>
</protein>
<name>A0ACD3ACU0_9AGAR</name>
<reference evidence="1 2" key="1">
    <citation type="journal article" date="2019" name="Nat. Ecol. Evol.">
        <title>Megaphylogeny resolves global patterns of mushroom evolution.</title>
        <authorList>
            <person name="Varga T."/>
            <person name="Krizsan K."/>
            <person name="Foldi C."/>
            <person name="Dima B."/>
            <person name="Sanchez-Garcia M."/>
            <person name="Sanchez-Ramirez S."/>
            <person name="Szollosi G.J."/>
            <person name="Szarkandi J.G."/>
            <person name="Papp V."/>
            <person name="Albert L."/>
            <person name="Andreopoulos W."/>
            <person name="Angelini C."/>
            <person name="Antonin V."/>
            <person name="Barry K.W."/>
            <person name="Bougher N.L."/>
            <person name="Buchanan P."/>
            <person name="Buyck B."/>
            <person name="Bense V."/>
            <person name="Catcheside P."/>
            <person name="Chovatia M."/>
            <person name="Cooper J."/>
            <person name="Damon W."/>
            <person name="Desjardin D."/>
            <person name="Finy P."/>
            <person name="Geml J."/>
            <person name="Haridas S."/>
            <person name="Hughes K."/>
            <person name="Justo A."/>
            <person name="Karasinski D."/>
            <person name="Kautmanova I."/>
            <person name="Kiss B."/>
            <person name="Kocsube S."/>
            <person name="Kotiranta H."/>
            <person name="LaButti K.M."/>
            <person name="Lechner B.E."/>
            <person name="Liimatainen K."/>
            <person name="Lipzen A."/>
            <person name="Lukacs Z."/>
            <person name="Mihaltcheva S."/>
            <person name="Morgado L.N."/>
            <person name="Niskanen T."/>
            <person name="Noordeloos M.E."/>
            <person name="Ohm R.A."/>
            <person name="Ortiz-Santana B."/>
            <person name="Ovrebo C."/>
            <person name="Racz N."/>
            <person name="Riley R."/>
            <person name="Savchenko A."/>
            <person name="Shiryaev A."/>
            <person name="Soop K."/>
            <person name="Spirin V."/>
            <person name="Szebenyi C."/>
            <person name="Tomsovsky M."/>
            <person name="Tulloss R.E."/>
            <person name="Uehling J."/>
            <person name="Grigoriev I.V."/>
            <person name="Vagvolgyi C."/>
            <person name="Papp T."/>
            <person name="Martin F.M."/>
            <person name="Miettinen O."/>
            <person name="Hibbett D.S."/>
            <person name="Nagy L.G."/>
        </authorList>
    </citation>
    <scope>NUCLEOTIDE SEQUENCE [LARGE SCALE GENOMIC DNA]</scope>
    <source>
        <strain evidence="1 2">NL-1719</strain>
    </source>
</reference>
<keyword evidence="2" id="KW-1185">Reference proteome</keyword>
<organism evidence="1 2">
    <name type="scientific">Pluteus cervinus</name>
    <dbReference type="NCBI Taxonomy" id="181527"/>
    <lineage>
        <taxon>Eukaryota</taxon>
        <taxon>Fungi</taxon>
        <taxon>Dikarya</taxon>
        <taxon>Basidiomycota</taxon>
        <taxon>Agaricomycotina</taxon>
        <taxon>Agaricomycetes</taxon>
        <taxon>Agaricomycetidae</taxon>
        <taxon>Agaricales</taxon>
        <taxon>Pluteineae</taxon>
        <taxon>Pluteaceae</taxon>
        <taxon>Pluteus</taxon>
    </lineage>
</organism>
<dbReference type="Proteomes" id="UP000308600">
    <property type="component" value="Unassembled WGS sequence"/>
</dbReference>
<proteinExistence type="predicted"/>
<dbReference type="EMBL" id="ML208525">
    <property type="protein sequence ID" value="TFK63391.1"/>
    <property type="molecule type" value="Genomic_DNA"/>
</dbReference>
<gene>
    <name evidence="1" type="ORF">BDN72DRAFT_862145</name>
</gene>
<evidence type="ECO:0000313" key="2">
    <source>
        <dbReference type="Proteomes" id="UP000308600"/>
    </source>
</evidence>
<sequence length="255" mass="28272">MVVPPQSVPEDFQTIIKQSQSSNDDVVGDGEKTNDTLSCSRGRIGVSKSPELLERGREGERLTSRTSRDLGCQPDPTWIVQPPIGPKIIDQLQNWDSALWQRWQRIAGNPSRESHDEQTCSYTLACTTLLGPMRTSWRFQNGGNGPEELVLTLAGPSSKNSETTQSGPRSSSTTYDSTPGRVRLGKPRNLTETRSSRGQWFQPNPFSNVLLGLTTSSVVSSHRDLEVYALVGASDVGIFERRPDMLNRKIRENTN</sequence>